<proteinExistence type="predicted"/>
<keyword evidence="1" id="KW-0175">Coiled coil</keyword>
<feature type="coiled-coil region" evidence="1">
    <location>
        <begin position="14"/>
        <end position="41"/>
    </location>
</feature>
<reference evidence="3 4" key="1">
    <citation type="submission" date="2017-10" db="EMBL/GenBank/DDBJ databases">
        <title>Complete Genome Sequence of Faecalibacterium prausnitzii isolated from the gut of healthy adult Indian.</title>
        <authorList>
            <person name="Bag S."/>
            <person name="Ghosh T.S."/>
            <person name="Das B."/>
        </authorList>
    </citation>
    <scope>NUCLEOTIDE SEQUENCE [LARGE SCALE GENOMIC DNA]</scope>
    <source>
        <strain evidence="3 4">Indica</strain>
    </source>
</reference>
<dbReference type="AlphaFoldDB" id="A0A291T8B5"/>
<dbReference type="EMBL" id="CP023819">
    <property type="protein sequence ID" value="ATL89407.1"/>
    <property type="molecule type" value="Genomic_DNA"/>
</dbReference>
<evidence type="ECO:0000256" key="2">
    <source>
        <dbReference type="SAM" id="MobiDB-lite"/>
    </source>
</evidence>
<sequence length="126" mass="14155">MNIFDKEFAFSSLNANDIERLEQAKAKLEKAEEAERQRAQQTPNMSYAEGIRGQCRIVEAFVDDVLGEGSAAALGLDGNDLGKALTVMTELTRAANQEKQKFDPSLLAPQLNREQRRKAKRRRHHG</sequence>
<accession>A0A291T8B5</accession>
<evidence type="ECO:0000313" key="4">
    <source>
        <dbReference type="Proteomes" id="UP000223709"/>
    </source>
</evidence>
<protein>
    <submittedName>
        <fullName evidence="3">Uncharacterized protein</fullName>
    </submittedName>
</protein>
<gene>
    <name evidence="3" type="ORF">CRH10_03305</name>
</gene>
<dbReference type="RefSeq" id="WP_098922821.1">
    <property type="nucleotide sequence ID" value="NZ_CP023819.1"/>
</dbReference>
<evidence type="ECO:0000256" key="1">
    <source>
        <dbReference type="SAM" id="Coils"/>
    </source>
</evidence>
<dbReference type="Proteomes" id="UP000223709">
    <property type="component" value="Chromosome"/>
</dbReference>
<evidence type="ECO:0000313" key="3">
    <source>
        <dbReference type="EMBL" id="ATL89407.1"/>
    </source>
</evidence>
<name>A0A291T8B5_9FIRM</name>
<feature type="region of interest" description="Disordered" evidence="2">
    <location>
        <begin position="95"/>
        <end position="126"/>
    </location>
</feature>
<feature type="compositionally biased region" description="Basic residues" evidence="2">
    <location>
        <begin position="115"/>
        <end position="126"/>
    </location>
</feature>
<organism evidence="3 4">
    <name type="scientific">Faecalibacterium prausnitzii</name>
    <dbReference type="NCBI Taxonomy" id="853"/>
    <lineage>
        <taxon>Bacteria</taxon>
        <taxon>Bacillati</taxon>
        <taxon>Bacillota</taxon>
        <taxon>Clostridia</taxon>
        <taxon>Eubacteriales</taxon>
        <taxon>Oscillospiraceae</taxon>
        <taxon>Faecalibacterium</taxon>
    </lineage>
</organism>